<feature type="region of interest" description="Disordered" evidence="13">
    <location>
        <begin position="142"/>
        <end position="175"/>
    </location>
</feature>
<feature type="region of interest" description="Disordered" evidence="13">
    <location>
        <begin position="599"/>
        <end position="658"/>
    </location>
</feature>
<dbReference type="InterPro" id="IPR018122">
    <property type="entry name" value="TF_fork_head_CS_1"/>
</dbReference>
<dbReference type="GO" id="GO:0005634">
    <property type="term" value="C:nucleus"/>
    <property type="evidence" value="ECO:0007669"/>
    <property type="project" value="UniProtKB-SubCell"/>
</dbReference>
<dbReference type="PROSITE" id="PS50039">
    <property type="entry name" value="FORK_HEAD_3"/>
    <property type="match status" value="1"/>
</dbReference>
<keyword evidence="16" id="KW-1185">Reference proteome</keyword>
<keyword evidence="7" id="KW-0234">DNA repair</keyword>
<dbReference type="CDD" id="cd20029">
    <property type="entry name" value="FH_FOXM"/>
    <property type="match status" value="1"/>
</dbReference>
<dbReference type="InterPro" id="IPR030456">
    <property type="entry name" value="TF_fork_head_CS_2"/>
</dbReference>
<keyword evidence="8 12" id="KW-0539">Nucleus</keyword>
<keyword evidence="9" id="KW-0131">Cell cycle</keyword>
<evidence type="ECO:0000256" key="2">
    <source>
        <dbReference type="ARBA" id="ARBA00022763"/>
    </source>
</evidence>
<dbReference type="SUPFAM" id="SSF46785">
    <property type="entry name" value="Winged helix' DNA-binding domain"/>
    <property type="match status" value="1"/>
</dbReference>
<keyword evidence="6" id="KW-0804">Transcription</keyword>
<keyword evidence="5" id="KW-0010">Activator</keyword>
<dbReference type="GO" id="GO:0042127">
    <property type="term" value="P:regulation of cell population proliferation"/>
    <property type="evidence" value="ECO:0007669"/>
    <property type="project" value="TreeGrafter"/>
</dbReference>
<evidence type="ECO:0000256" key="5">
    <source>
        <dbReference type="ARBA" id="ARBA00023159"/>
    </source>
</evidence>
<feature type="compositionally biased region" description="Polar residues" evidence="13">
    <location>
        <begin position="602"/>
        <end position="629"/>
    </location>
</feature>
<dbReference type="InterPro" id="IPR001766">
    <property type="entry name" value="Fork_head_dom"/>
</dbReference>
<dbReference type="PROSITE" id="PS00657">
    <property type="entry name" value="FORK_HEAD_1"/>
    <property type="match status" value="1"/>
</dbReference>
<dbReference type="SMART" id="SM00339">
    <property type="entry name" value="FH"/>
    <property type="match status" value="1"/>
</dbReference>
<name>A0AAD1RQQ3_PELCU</name>
<dbReference type="InterPro" id="IPR036390">
    <property type="entry name" value="WH_DNA-bd_sf"/>
</dbReference>
<dbReference type="AlphaFoldDB" id="A0AAD1RQQ3"/>
<evidence type="ECO:0000256" key="6">
    <source>
        <dbReference type="ARBA" id="ARBA00023163"/>
    </source>
</evidence>
<gene>
    <name evidence="15" type="ORF">PECUL_23A052723</name>
</gene>
<sequence>MTQDVGVCDWSVQPADGTCRKARKFELREDLTERNRWGQRLRTDRVQTASGSVHSMAHNAAIHSGVSGQGEATLMESAEQSLAQTQGVHESSLHDSTPRLAGLGVIESSHQANVYPFQLSGPMEHASTDSKADNGPANFSQSAQITSVGNPTESQTQISALKPNSIESPSGSSGDNVNILSDVRIMSHPTIPDTQLVVLPPESDVQSIIQALTARGRANGGPNKFILISGGTSFQNQTGNSKPVIKEEDFPQPVVMSPSKLQTMSKDITAGQQRGTELDISLTNIHWLGKMSSDGLSPCHVKEEPEGKENQAPEPECVKVKEEPDTLPSQKWKVSISERPPYSYMALIQFAINSTPSKRMTLKDIYTWIEDHFPYFKHVAKPGWKNSIRHNLSLHDMFVRETMANNKISYWTIHPQANRCLTLDQVFKAASPMTPLPLEPKKLIPELTKSIQNVATSSKERKMKPLLPRVSSYLIPVHFPVTQPILLPALESVCVDLGPSEAPRSSKRVKIAPKISVDPEEPPILPAALPVKEEPKEPGFPDFSSSPNLQSKKMTSSRRKQLLIAPHTEEPELVLPESSISDSGLDSEFSFLQETSVHDGTSHLTQDGTSHLTQDGTSHLTQDGTSQFTQEEEYSFKTPIKDRVLKPPSSSTPSKPTEMGSLQLWEAESPLHRDAFLDCSPVRIPQGSTLTPFKDTMSALGFGDTPFKDLPFFGSPQELFGTLSPPSPELDTMRNSTPVRAPKRCSKELQVGTPANRSLLEGLVLDTTDESLSKILLDISFSGLEEDNGSGADSVWGQLLSEFR</sequence>
<evidence type="ECO:0000256" key="7">
    <source>
        <dbReference type="ARBA" id="ARBA00023204"/>
    </source>
</evidence>
<dbReference type="Pfam" id="PF00250">
    <property type="entry name" value="Forkhead"/>
    <property type="match status" value="1"/>
</dbReference>
<dbReference type="EMBL" id="OW240914">
    <property type="protein sequence ID" value="CAH2276365.1"/>
    <property type="molecule type" value="Genomic_DNA"/>
</dbReference>
<feature type="DNA-binding region" description="Fork-head" evidence="12">
    <location>
        <begin position="339"/>
        <end position="431"/>
    </location>
</feature>
<dbReference type="GO" id="GO:0000977">
    <property type="term" value="F:RNA polymerase II transcription regulatory region sequence-specific DNA binding"/>
    <property type="evidence" value="ECO:0007669"/>
    <property type="project" value="TreeGrafter"/>
</dbReference>
<dbReference type="InterPro" id="IPR036388">
    <property type="entry name" value="WH-like_DNA-bd_sf"/>
</dbReference>
<feature type="region of interest" description="Disordered" evidence="13">
    <location>
        <begin position="531"/>
        <end position="557"/>
    </location>
</feature>
<dbReference type="GO" id="GO:0000086">
    <property type="term" value="P:G2/M transition of mitotic cell cycle"/>
    <property type="evidence" value="ECO:0007669"/>
    <property type="project" value="InterPro"/>
</dbReference>
<evidence type="ECO:0000256" key="10">
    <source>
        <dbReference type="ARBA" id="ARBA00053415"/>
    </source>
</evidence>
<dbReference type="FunFam" id="1.10.10.10:FF:000245">
    <property type="entry name" value="forkhead box protein M1 isoform X2"/>
    <property type="match status" value="1"/>
</dbReference>
<keyword evidence="4 12" id="KW-0238">DNA-binding</keyword>
<evidence type="ECO:0000256" key="1">
    <source>
        <dbReference type="ARBA" id="ARBA00004123"/>
    </source>
</evidence>
<comment type="subcellular location">
    <subcellularLocation>
        <location evidence="1 12">Nucleus</location>
    </subcellularLocation>
</comment>
<evidence type="ECO:0000256" key="8">
    <source>
        <dbReference type="ARBA" id="ARBA00023242"/>
    </source>
</evidence>
<organism evidence="15 16">
    <name type="scientific">Pelobates cultripes</name>
    <name type="common">Western spadefoot toad</name>
    <dbReference type="NCBI Taxonomy" id="61616"/>
    <lineage>
        <taxon>Eukaryota</taxon>
        <taxon>Metazoa</taxon>
        <taxon>Chordata</taxon>
        <taxon>Craniata</taxon>
        <taxon>Vertebrata</taxon>
        <taxon>Euteleostomi</taxon>
        <taxon>Amphibia</taxon>
        <taxon>Batrachia</taxon>
        <taxon>Anura</taxon>
        <taxon>Pelobatoidea</taxon>
        <taxon>Pelobatidae</taxon>
        <taxon>Pelobates</taxon>
    </lineage>
</organism>
<keyword evidence="2" id="KW-0227">DNA damage</keyword>
<evidence type="ECO:0000256" key="11">
    <source>
        <dbReference type="ARBA" id="ARBA00072725"/>
    </source>
</evidence>
<evidence type="ECO:0000313" key="16">
    <source>
        <dbReference type="Proteomes" id="UP001295444"/>
    </source>
</evidence>
<dbReference type="PROSITE" id="PS00658">
    <property type="entry name" value="FORK_HEAD_2"/>
    <property type="match status" value="1"/>
</dbReference>
<dbReference type="InterPro" id="IPR042839">
    <property type="entry name" value="FOXM1"/>
</dbReference>
<dbReference type="GO" id="GO:0006357">
    <property type="term" value="P:regulation of transcription by RNA polymerase II"/>
    <property type="evidence" value="ECO:0007669"/>
    <property type="project" value="TreeGrafter"/>
</dbReference>
<evidence type="ECO:0000256" key="12">
    <source>
        <dbReference type="PROSITE-ProRule" id="PRU00089"/>
    </source>
</evidence>
<evidence type="ECO:0000256" key="3">
    <source>
        <dbReference type="ARBA" id="ARBA00023015"/>
    </source>
</evidence>
<proteinExistence type="predicted"/>
<dbReference type="Proteomes" id="UP001295444">
    <property type="component" value="Chromosome 03"/>
</dbReference>
<dbReference type="GO" id="GO:0006281">
    <property type="term" value="P:DNA repair"/>
    <property type="evidence" value="ECO:0007669"/>
    <property type="project" value="UniProtKB-KW"/>
</dbReference>
<feature type="compositionally biased region" description="Polar residues" evidence="13">
    <location>
        <begin position="543"/>
        <end position="554"/>
    </location>
</feature>
<feature type="region of interest" description="Disordered" evidence="13">
    <location>
        <begin position="723"/>
        <end position="745"/>
    </location>
</feature>
<dbReference type="PANTHER" id="PTHR46878">
    <property type="entry name" value="FORKHEAD BOX PROTEIN M1"/>
    <property type="match status" value="1"/>
</dbReference>
<protein>
    <recommendedName>
        <fullName evidence="11">Forkhead box protein M1</fullName>
    </recommendedName>
</protein>
<dbReference type="Gene3D" id="1.10.10.10">
    <property type="entry name" value="Winged helix-like DNA-binding domain superfamily/Winged helix DNA-binding domain"/>
    <property type="match status" value="1"/>
</dbReference>
<feature type="compositionally biased region" description="Polar residues" evidence="13">
    <location>
        <begin position="165"/>
        <end position="175"/>
    </location>
</feature>
<feature type="compositionally biased region" description="Low complexity" evidence="13">
    <location>
        <begin position="646"/>
        <end position="657"/>
    </location>
</feature>
<dbReference type="GO" id="GO:0003700">
    <property type="term" value="F:DNA-binding transcription factor activity"/>
    <property type="evidence" value="ECO:0007669"/>
    <property type="project" value="InterPro"/>
</dbReference>
<evidence type="ECO:0000256" key="4">
    <source>
        <dbReference type="ARBA" id="ARBA00023125"/>
    </source>
</evidence>
<reference evidence="15" key="1">
    <citation type="submission" date="2022-03" db="EMBL/GenBank/DDBJ databases">
        <authorList>
            <person name="Alioto T."/>
            <person name="Alioto T."/>
            <person name="Gomez Garrido J."/>
        </authorList>
    </citation>
    <scope>NUCLEOTIDE SEQUENCE</scope>
</reference>
<comment type="function">
    <text evidence="10">Transcription factor regulating the expression of cell cycle genes essential for DNA replication and mitosis. Plays a role in the control of cell proliferation. Also plays a role in DNA break repair, participating in the DNA damage checkpoint response. Promotes transcription of PHB2.</text>
</comment>
<dbReference type="PANTHER" id="PTHR46878:SF1">
    <property type="entry name" value="FORKHEAD BOX PROTEIN M1"/>
    <property type="match status" value="1"/>
</dbReference>
<evidence type="ECO:0000259" key="14">
    <source>
        <dbReference type="PROSITE" id="PS50039"/>
    </source>
</evidence>
<evidence type="ECO:0000256" key="9">
    <source>
        <dbReference type="ARBA" id="ARBA00023306"/>
    </source>
</evidence>
<dbReference type="InterPro" id="IPR047516">
    <property type="entry name" value="FH_FOXM1"/>
</dbReference>
<accession>A0AAD1RQQ3</accession>
<evidence type="ECO:0000256" key="13">
    <source>
        <dbReference type="SAM" id="MobiDB-lite"/>
    </source>
</evidence>
<feature type="domain" description="Fork-head" evidence="14">
    <location>
        <begin position="339"/>
        <end position="431"/>
    </location>
</feature>
<dbReference type="PRINTS" id="PR00053">
    <property type="entry name" value="FORKHEAD"/>
</dbReference>
<keyword evidence="3" id="KW-0805">Transcription regulation</keyword>
<feature type="compositionally biased region" description="Polar residues" evidence="13">
    <location>
        <begin position="142"/>
        <end position="159"/>
    </location>
</feature>
<evidence type="ECO:0000313" key="15">
    <source>
        <dbReference type="EMBL" id="CAH2276365.1"/>
    </source>
</evidence>